<dbReference type="Gene3D" id="2.30.42.10">
    <property type="match status" value="1"/>
</dbReference>
<dbReference type="InterPro" id="IPR036034">
    <property type="entry name" value="PDZ_sf"/>
</dbReference>
<comment type="similarity">
    <text evidence="1 5">Belongs to the peptidase S41A family.</text>
</comment>
<dbReference type="Gene3D" id="3.30.750.44">
    <property type="match status" value="1"/>
</dbReference>
<dbReference type="PROSITE" id="PS50106">
    <property type="entry name" value="PDZ"/>
    <property type="match status" value="1"/>
</dbReference>
<dbReference type="Pfam" id="PF13180">
    <property type="entry name" value="PDZ_2"/>
    <property type="match status" value="1"/>
</dbReference>
<feature type="region of interest" description="Disordered" evidence="6">
    <location>
        <begin position="396"/>
        <end position="424"/>
    </location>
</feature>
<reference evidence="9" key="1">
    <citation type="submission" date="2015-09" db="EMBL/GenBank/DDBJ databases">
        <authorList>
            <consortium name="Pathogen Informatics"/>
        </authorList>
    </citation>
    <scope>NUCLEOTIDE SEQUENCE</scope>
    <source>
        <strain evidence="9">2789STDY5834896</strain>
    </source>
</reference>
<evidence type="ECO:0000256" key="1">
    <source>
        <dbReference type="ARBA" id="ARBA00009179"/>
    </source>
</evidence>
<keyword evidence="7" id="KW-1133">Transmembrane helix</keyword>
<dbReference type="AlphaFoldDB" id="A0A1C6IF94"/>
<dbReference type="NCBIfam" id="TIGR00225">
    <property type="entry name" value="prc"/>
    <property type="match status" value="1"/>
</dbReference>
<accession>A0A1C6IF94</accession>
<protein>
    <submittedName>
        <fullName evidence="9">Probable CtpA-like serine protease</fullName>
        <ecNumber evidence="9">3.4.21.-</ecNumber>
    </submittedName>
</protein>
<dbReference type="SUPFAM" id="SSF50156">
    <property type="entry name" value="PDZ domain-like"/>
    <property type="match status" value="1"/>
</dbReference>
<organism evidence="9">
    <name type="scientific">uncultured Anaerotruncus sp</name>
    <dbReference type="NCBI Taxonomy" id="905011"/>
    <lineage>
        <taxon>Bacteria</taxon>
        <taxon>Bacillati</taxon>
        <taxon>Bacillota</taxon>
        <taxon>Clostridia</taxon>
        <taxon>Eubacteriales</taxon>
        <taxon>Oscillospiraceae</taxon>
        <taxon>Anaerotruncus</taxon>
        <taxon>environmental samples</taxon>
    </lineage>
</organism>
<dbReference type="EMBL" id="FMHG01000001">
    <property type="protein sequence ID" value="SCJ68263.1"/>
    <property type="molecule type" value="Genomic_DNA"/>
</dbReference>
<dbReference type="InterPro" id="IPR005151">
    <property type="entry name" value="Tail-specific_protease"/>
</dbReference>
<dbReference type="CDD" id="cd07560">
    <property type="entry name" value="Peptidase_S41_CPP"/>
    <property type="match status" value="1"/>
</dbReference>
<dbReference type="GO" id="GO:0004175">
    <property type="term" value="F:endopeptidase activity"/>
    <property type="evidence" value="ECO:0007669"/>
    <property type="project" value="TreeGrafter"/>
</dbReference>
<dbReference type="Gene3D" id="3.90.226.10">
    <property type="entry name" value="2-enoyl-CoA Hydratase, Chain A, domain 1"/>
    <property type="match status" value="1"/>
</dbReference>
<gene>
    <name evidence="9" type="ORF">SAMEA3545359_01410</name>
</gene>
<dbReference type="SUPFAM" id="SSF52096">
    <property type="entry name" value="ClpP/crotonase"/>
    <property type="match status" value="1"/>
</dbReference>
<proteinExistence type="inferred from homology"/>
<dbReference type="EC" id="3.4.21.-" evidence="9"/>
<dbReference type="GO" id="GO:0008236">
    <property type="term" value="F:serine-type peptidase activity"/>
    <property type="evidence" value="ECO:0007669"/>
    <property type="project" value="UniProtKB-KW"/>
</dbReference>
<evidence type="ECO:0000256" key="2">
    <source>
        <dbReference type="ARBA" id="ARBA00022670"/>
    </source>
</evidence>
<evidence type="ECO:0000256" key="6">
    <source>
        <dbReference type="SAM" id="MobiDB-lite"/>
    </source>
</evidence>
<sequence>MNKKVSVGVLVSVAAMVMALTFTITMVFSIGLFDNKMSSTKGREAMYSKIAEVDNYVRASYVGDIDDSRMMDSVLRGYVAGMDDKYARYYSVQEWKDIQNSFNGTVTGVGIAGKADTSGYIRVTKVYDSSPAGEAGLAVDDLIISIDGKDVLELGAATAMKQIQGDPGSKVKIGYMRGNAENSIEVVRRSVTVPTVEYQKVDDLGYIRIYEFNNNTLSQFDYAINQLEAQDVKGYVFDVRDNGGGLTEVAADMLDMLVPKGTIASAQYRDGKVEKLYTSDKKQLAKPMVVLTNENTASSAELFAAVLRDFEKAKLVGTATYGKGVMQEYKQLSDGSGVDVTVAYLLPPSGEIFDEIGLKPDYEVALTQQQQQQSYQLTTKTDPQIKKAIEVVKAELDPQSSSNGGAAGQESAEQVQQEQEQPAA</sequence>
<dbReference type="SMART" id="SM00245">
    <property type="entry name" value="TSPc"/>
    <property type="match status" value="1"/>
</dbReference>
<dbReference type="PANTHER" id="PTHR32060:SF22">
    <property type="entry name" value="CARBOXYL-TERMINAL-PROCESSING PEPTIDASE 3, CHLOROPLASTIC"/>
    <property type="match status" value="1"/>
</dbReference>
<feature type="compositionally biased region" description="Low complexity" evidence="6">
    <location>
        <begin position="399"/>
        <end position="424"/>
    </location>
</feature>
<keyword evidence="4 5" id="KW-0720">Serine protease</keyword>
<keyword evidence="7" id="KW-0472">Membrane</keyword>
<evidence type="ECO:0000256" key="4">
    <source>
        <dbReference type="ARBA" id="ARBA00022825"/>
    </source>
</evidence>
<feature type="domain" description="PDZ" evidence="8">
    <location>
        <begin position="95"/>
        <end position="164"/>
    </location>
</feature>
<keyword evidence="7" id="KW-0812">Transmembrane</keyword>
<dbReference type="PANTHER" id="PTHR32060">
    <property type="entry name" value="TAIL-SPECIFIC PROTEASE"/>
    <property type="match status" value="1"/>
</dbReference>
<dbReference type="InterPro" id="IPR004447">
    <property type="entry name" value="Peptidase_S41A"/>
</dbReference>
<dbReference type="Pfam" id="PF03572">
    <property type="entry name" value="Peptidase_S41"/>
    <property type="match status" value="1"/>
</dbReference>
<evidence type="ECO:0000313" key="9">
    <source>
        <dbReference type="EMBL" id="SCJ68263.1"/>
    </source>
</evidence>
<keyword evidence="3 5" id="KW-0378">Hydrolase</keyword>
<dbReference type="InterPro" id="IPR001478">
    <property type="entry name" value="PDZ"/>
</dbReference>
<evidence type="ECO:0000256" key="5">
    <source>
        <dbReference type="RuleBase" id="RU004404"/>
    </source>
</evidence>
<dbReference type="InterPro" id="IPR029045">
    <property type="entry name" value="ClpP/crotonase-like_dom_sf"/>
</dbReference>
<name>A0A1C6IF94_9FIRM</name>
<feature type="transmembrane region" description="Helical" evidence="7">
    <location>
        <begin position="6"/>
        <end position="33"/>
    </location>
</feature>
<keyword evidence="2 5" id="KW-0645">Protease</keyword>
<evidence type="ECO:0000256" key="7">
    <source>
        <dbReference type="SAM" id="Phobius"/>
    </source>
</evidence>
<evidence type="ECO:0000256" key="3">
    <source>
        <dbReference type="ARBA" id="ARBA00022801"/>
    </source>
</evidence>
<dbReference type="GO" id="GO:0006508">
    <property type="term" value="P:proteolysis"/>
    <property type="evidence" value="ECO:0007669"/>
    <property type="project" value="UniProtKB-KW"/>
</dbReference>
<evidence type="ECO:0000259" key="8">
    <source>
        <dbReference type="PROSITE" id="PS50106"/>
    </source>
</evidence>
<dbReference type="SMART" id="SM00228">
    <property type="entry name" value="PDZ"/>
    <property type="match status" value="1"/>
</dbReference>